<dbReference type="InterPro" id="IPR000111">
    <property type="entry name" value="Glyco_hydro_27/36_CS"/>
</dbReference>
<dbReference type="PROSITE" id="PS51173">
    <property type="entry name" value="CBM2"/>
    <property type="match status" value="1"/>
</dbReference>
<dbReference type="PROSITE" id="PS00512">
    <property type="entry name" value="ALPHA_GALACTOSIDASE"/>
    <property type="match status" value="1"/>
</dbReference>
<evidence type="ECO:0000256" key="6">
    <source>
        <dbReference type="SAM" id="MobiDB-lite"/>
    </source>
</evidence>
<dbReference type="InterPro" id="IPR017853">
    <property type="entry name" value="GH"/>
</dbReference>
<keyword evidence="4 5" id="KW-0326">Glycosidase</keyword>
<name>A0A5A5TGP7_9CHLR</name>
<evidence type="ECO:0000259" key="8">
    <source>
        <dbReference type="PROSITE" id="PS51173"/>
    </source>
</evidence>
<dbReference type="InterPro" id="IPR012291">
    <property type="entry name" value="CBM2_carb-bd_dom_sf"/>
</dbReference>
<evidence type="ECO:0000313" key="10">
    <source>
        <dbReference type="Proteomes" id="UP000322530"/>
    </source>
</evidence>
<reference evidence="9 10" key="1">
    <citation type="submission" date="2019-01" db="EMBL/GenBank/DDBJ databases">
        <title>Draft genome sequence of Dictyobacter sp. Uno17.</title>
        <authorList>
            <person name="Wang C.M."/>
            <person name="Zheng Y."/>
            <person name="Sakai Y."/>
            <person name="Abe K."/>
            <person name="Yokota A."/>
            <person name="Yabe S."/>
        </authorList>
    </citation>
    <scope>NUCLEOTIDE SEQUENCE [LARGE SCALE GENOMIC DNA]</scope>
    <source>
        <strain evidence="9 10">Uno17</strain>
    </source>
</reference>
<protein>
    <recommendedName>
        <fullName evidence="5">Alpha-galactosidase</fullName>
        <ecNumber evidence="5">3.2.1.22</ecNumber>
    </recommendedName>
    <alternativeName>
        <fullName evidence="5">Melibiase</fullName>
    </alternativeName>
</protein>
<evidence type="ECO:0000256" key="5">
    <source>
        <dbReference type="RuleBase" id="RU361168"/>
    </source>
</evidence>
<keyword evidence="2" id="KW-0732">Signal</keyword>
<comment type="similarity">
    <text evidence="1 5">Belongs to the glycosyl hydrolase 27 family.</text>
</comment>
<dbReference type="GO" id="GO:0030247">
    <property type="term" value="F:polysaccharide binding"/>
    <property type="evidence" value="ECO:0007669"/>
    <property type="project" value="UniProtKB-UniRule"/>
</dbReference>
<gene>
    <name evidence="9" type="ORF">KDI_37970</name>
</gene>
<dbReference type="Gene3D" id="2.60.40.1180">
    <property type="entry name" value="Golgi alpha-mannosidase II"/>
    <property type="match status" value="1"/>
</dbReference>
<dbReference type="GO" id="GO:0005975">
    <property type="term" value="P:carbohydrate metabolic process"/>
    <property type="evidence" value="ECO:0007669"/>
    <property type="project" value="InterPro"/>
</dbReference>
<dbReference type="PRINTS" id="PR00740">
    <property type="entry name" value="GLHYDRLASE27"/>
</dbReference>
<dbReference type="InterPro" id="IPR008965">
    <property type="entry name" value="CBM2/CBM3_carb-bd_dom_sf"/>
</dbReference>
<dbReference type="SUPFAM" id="SSF51445">
    <property type="entry name" value="(Trans)glycosidases"/>
    <property type="match status" value="1"/>
</dbReference>
<dbReference type="EC" id="3.2.1.22" evidence="5"/>
<dbReference type="PANTHER" id="PTHR11452:SF42">
    <property type="entry name" value="ALPHA-GALACTOSIDASE"/>
    <property type="match status" value="1"/>
</dbReference>
<dbReference type="Pfam" id="PF16499">
    <property type="entry name" value="Melibiase_2"/>
    <property type="match status" value="2"/>
</dbReference>
<dbReference type="Gene3D" id="2.60.40.290">
    <property type="match status" value="1"/>
</dbReference>
<dbReference type="PANTHER" id="PTHR11452">
    <property type="entry name" value="ALPHA-GALACTOSIDASE/ALPHA-N-ACETYLGALACTOSAMINIDASE"/>
    <property type="match status" value="1"/>
</dbReference>
<keyword evidence="7" id="KW-1133">Transmembrane helix</keyword>
<feature type="region of interest" description="Disordered" evidence="6">
    <location>
        <begin position="453"/>
        <end position="478"/>
    </location>
</feature>
<evidence type="ECO:0000256" key="1">
    <source>
        <dbReference type="ARBA" id="ARBA00009743"/>
    </source>
</evidence>
<feature type="transmembrane region" description="Helical" evidence="7">
    <location>
        <begin position="16"/>
        <end position="35"/>
    </location>
</feature>
<comment type="caution">
    <text evidence="9">The sequence shown here is derived from an EMBL/GenBank/DDBJ whole genome shotgun (WGS) entry which is preliminary data.</text>
</comment>
<proteinExistence type="inferred from homology"/>
<evidence type="ECO:0000313" key="9">
    <source>
        <dbReference type="EMBL" id="GCF10233.1"/>
    </source>
</evidence>
<keyword evidence="7" id="KW-0472">Membrane</keyword>
<comment type="catalytic activity">
    <reaction evidence="5">
        <text>Hydrolysis of terminal, non-reducing alpha-D-galactose residues in alpha-D-galactosides, including galactose oligosaccharides, galactomannans and galactolipids.</text>
        <dbReference type="EC" id="3.2.1.22"/>
    </reaction>
</comment>
<dbReference type="RefSeq" id="WP_149403126.1">
    <property type="nucleotide sequence ID" value="NZ_BIXY01000064.1"/>
</dbReference>
<evidence type="ECO:0000256" key="4">
    <source>
        <dbReference type="ARBA" id="ARBA00023295"/>
    </source>
</evidence>
<dbReference type="SUPFAM" id="SSF51011">
    <property type="entry name" value="Glycosyl hydrolase domain"/>
    <property type="match status" value="1"/>
</dbReference>
<evidence type="ECO:0000256" key="7">
    <source>
        <dbReference type="SAM" id="Phobius"/>
    </source>
</evidence>
<keyword evidence="7" id="KW-0812">Transmembrane</keyword>
<keyword evidence="10" id="KW-1185">Reference proteome</keyword>
<dbReference type="SMART" id="SM00637">
    <property type="entry name" value="CBD_II"/>
    <property type="match status" value="1"/>
</dbReference>
<sequence>MQKKSDQGVFIHRIRYYCALPILLIFIFSSVLMFANANSVHASVVRPLENNGLAQTPLMGWSSWSSIRNNPSEAAIKTQAQAMASTLKSYGYTYINLDDFWYLNPTTTVDQYGRWATDTSRFPDGIAATASYMHNLGLKFGIYLTPGIPVAAVNQNTPIQGTSYHAADIADTSRHEVNYNYGNSAMYYINYSKPGAQAFINSWANELASWGVDFLKIDGVGDADISDIQAWSTALKQSGRNIYFSLSNNLDVNNVSIWQQNTNGWRIDGDVECYCSTLVTWNSVLSRFNDAPRWVGDGKPGGWNDLDSLDVGNGSRDGLSNDERQTYMTLWSIESAPLSIGDNLTSLDSYGLSLLTNTEVIAVDQAGHQAHPISQASSQQVWFADNGDGSYTVGLFNLGGSTATVSVNWSSLGFSGPASVRDLWSHTNLGTITNSFSATLNAHASRLLKVTPGSAVTPTPTPTVMPTTTPTVTPTTTPVTGGQACSVNYAITNQWAGGFGTSVTINNTGTTTINGWTLTWTFANGQTITQLWNGTPTQSGASVSVTNVSYNATISPGSNTNFGFNGAWNGSNAVPTSFALNGKTCTTV</sequence>
<keyword evidence="5" id="KW-1015">Disulfide bond</keyword>
<evidence type="ECO:0000256" key="3">
    <source>
        <dbReference type="ARBA" id="ARBA00022801"/>
    </source>
</evidence>
<accession>A0A5A5TGP7</accession>
<dbReference type="Pfam" id="PF00553">
    <property type="entry name" value="CBM_2"/>
    <property type="match status" value="1"/>
</dbReference>
<dbReference type="InterPro" id="IPR013780">
    <property type="entry name" value="Glyco_hydro_b"/>
</dbReference>
<dbReference type="InterPro" id="IPR002241">
    <property type="entry name" value="Glyco_hydro_27"/>
</dbReference>
<dbReference type="InterPro" id="IPR041233">
    <property type="entry name" value="Melibiase_C"/>
</dbReference>
<organism evidence="9 10">
    <name type="scientific">Dictyobacter arantiisoli</name>
    <dbReference type="NCBI Taxonomy" id="2014874"/>
    <lineage>
        <taxon>Bacteria</taxon>
        <taxon>Bacillati</taxon>
        <taxon>Chloroflexota</taxon>
        <taxon>Ktedonobacteria</taxon>
        <taxon>Ktedonobacterales</taxon>
        <taxon>Dictyobacteraceae</taxon>
        <taxon>Dictyobacter</taxon>
    </lineage>
</organism>
<feature type="compositionally biased region" description="Low complexity" evidence="6">
    <location>
        <begin position="456"/>
        <end position="478"/>
    </location>
</feature>
<feature type="domain" description="CBM2" evidence="8">
    <location>
        <begin position="478"/>
        <end position="588"/>
    </location>
</feature>
<dbReference type="CDD" id="cd14792">
    <property type="entry name" value="GH27"/>
    <property type="match status" value="1"/>
</dbReference>
<dbReference type="SUPFAM" id="SSF49384">
    <property type="entry name" value="Carbohydrate-binding domain"/>
    <property type="match status" value="1"/>
</dbReference>
<dbReference type="GO" id="GO:0004557">
    <property type="term" value="F:alpha-galactosidase activity"/>
    <property type="evidence" value="ECO:0007669"/>
    <property type="project" value="UniProtKB-EC"/>
</dbReference>
<dbReference type="InterPro" id="IPR001919">
    <property type="entry name" value="CBD2"/>
</dbReference>
<dbReference type="EMBL" id="BIXY01000064">
    <property type="protein sequence ID" value="GCF10233.1"/>
    <property type="molecule type" value="Genomic_DNA"/>
</dbReference>
<dbReference type="AlphaFoldDB" id="A0A5A5TGP7"/>
<dbReference type="Proteomes" id="UP000322530">
    <property type="component" value="Unassembled WGS sequence"/>
</dbReference>
<dbReference type="InterPro" id="IPR013785">
    <property type="entry name" value="Aldolase_TIM"/>
</dbReference>
<dbReference type="Gene3D" id="3.20.20.70">
    <property type="entry name" value="Aldolase class I"/>
    <property type="match status" value="1"/>
</dbReference>
<dbReference type="Pfam" id="PF17801">
    <property type="entry name" value="Melibiase_C"/>
    <property type="match status" value="1"/>
</dbReference>
<dbReference type="OrthoDB" id="9807519at2"/>
<evidence type="ECO:0000256" key="2">
    <source>
        <dbReference type="ARBA" id="ARBA00022729"/>
    </source>
</evidence>
<keyword evidence="3 5" id="KW-0378">Hydrolase</keyword>